<evidence type="ECO:0000313" key="2">
    <source>
        <dbReference type="Proteomes" id="UP000044071"/>
    </source>
</evidence>
<sequence>MQTTNIEQLENTLNSIQQPVKEVVALNIRVLQNLSYPNVEELAKIRRPEDILEKNLDALLHNGHTVLDYMQQAFNIYERQVLSVTDNLRANTEQILNEAKLAFNENMLNHPDTR</sequence>
<gene>
    <name evidence="1" type="ORF">BN59_00523</name>
</gene>
<dbReference type="OrthoDB" id="5654259at2"/>
<proteinExistence type="predicted"/>
<dbReference type="eggNOG" id="ENOG5031ACY">
    <property type="taxonomic scope" value="Bacteria"/>
</dbReference>
<dbReference type="EMBL" id="CCSB01000001">
    <property type="protein sequence ID" value="CDZ76256.1"/>
    <property type="molecule type" value="Genomic_DNA"/>
</dbReference>
<organism evidence="1 2">
    <name type="scientific">Legionella massiliensis</name>
    <dbReference type="NCBI Taxonomy" id="1034943"/>
    <lineage>
        <taxon>Bacteria</taxon>
        <taxon>Pseudomonadati</taxon>
        <taxon>Pseudomonadota</taxon>
        <taxon>Gammaproteobacteria</taxon>
        <taxon>Legionellales</taxon>
        <taxon>Legionellaceae</taxon>
        <taxon>Legionella</taxon>
    </lineage>
</organism>
<accession>A0A078KT62</accession>
<dbReference type="Proteomes" id="UP000044071">
    <property type="component" value="Unassembled WGS sequence"/>
</dbReference>
<dbReference type="RefSeq" id="WP_043872829.1">
    <property type="nucleotide sequence ID" value="NZ_CCVW01000001.1"/>
</dbReference>
<keyword evidence="2" id="KW-1185">Reference proteome</keyword>
<dbReference type="AlphaFoldDB" id="A0A078KT62"/>
<name>A0A078KT62_9GAMM</name>
<evidence type="ECO:0000313" key="1">
    <source>
        <dbReference type="EMBL" id="CDZ76256.1"/>
    </source>
</evidence>
<reference evidence="1 2" key="1">
    <citation type="submission" date="2014-06" db="EMBL/GenBank/DDBJ databases">
        <authorList>
            <person name="Urmite Genomes Urmite Genomes"/>
        </authorList>
    </citation>
    <scope>NUCLEOTIDE SEQUENCE [LARGE SCALE GENOMIC DNA]</scope>
</reference>
<protein>
    <recommendedName>
        <fullName evidence="3">Phasin protein</fullName>
    </recommendedName>
</protein>
<evidence type="ECO:0008006" key="3">
    <source>
        <dbReference type="Google" id="ProtNLM"/>
    </source>
</evidence>